<dbReference type="STRING" id="1176587.A8C56_21495"/>
<evidence type="ECO:0000259" key="1">
    <source>
        <dbReference type="PROSITE" id="PS50164"/>
    </source>
</evidence>
<organism evidence="2 3">
    <name type="scientific">Niabella ginsenosidivorans</name>
    <dbReference type="NCBI Taxonomy" id="1176587"/>
    <lineage>
        <taxon>Bacteria</taxon>
        <taxon>Pseudomonadati</taxon>
        <taxon>Bacteroidota</taxon>
        <taxon>Chitinophagia</taxon>
        <taxon>Chitinophagales</taxon>
        <taxon>Chitinophagaceae</taxon>
        <taxon>Niabella</taxon>
    </lineage>
</organism>
<dbReference type="InterPro" id="IPR035901">
    <property type="entry name" value="GIY-YIG_endonuc_sf"/>
</dbReference>
<dbReference type="EMBL" id="CP015772">
    <property type="protein sequence ID" value="ANH84127.1"/>
    <property type="molecule type" value="Genomic_DNA"/>
</dbReference>
<dbReference type="Gene3D" id="3.40.1440.10">
    <property type="entry name" value="GIY-YIG endonuclease"/>
    <property type="match status" value="1"/>
</dbReference>
<accession>A0A1A9I8X6</accession>
<dbReference type="InterPro" id="IPR000305">
    <property type="entry name" value="GIY-YIG_endonuc"/>
</dbReference>
<gene>
    <name evidence="2" type="ORF">A8C56_21495</name>
</gene>
<dbReference type="PROSITE" id="PS50164">
    <property type="entry name" value="GIY_YIG"/>
    <property type="match status" value="1"/>
</dbReference>
<proteinExistence type="predicted"/>
<reference evidence="2 3" key="1">
    <citation type="submission" date="2016-05" db="EMBL/GenBank/DDBJ databases">
        <title>Niabella ginsenosidivorans BS26 whole genome sequencing.</title>
        <authorList>
            <person name="Im W.T."/>
            <person name="Siddiqi M.Z."/>
        </authorList>
    </citation>
    <scope>NUCLEOTIDE SEQUENCE [LARGE SCALE GENOMIC DNA]</scope>
    <source>
        <strain evidence="2 3">BS26</strain>
    </source>
</reference>
<evidence type="ECO:0000313" key="3">
    <source>
        <dbReference type="Proteomes" id="UP000077667"/>
    </source>
</evidence>
<sequence length="102" mass="12091">MHFVYIIYSTAYDKFYIGETLCPEQRLIQHNTGFYAAASTAFTSDWSIELILELNNRIEAIKVEQFIKSMKSKIFLQKLVSHEDFLSRFKEIVEEKFSIKIR</sequence>
<keyword evidence="3" id="KW-1185">Reference proteome</keyword>
<protein>
    <recommendedName>
        <fullName evidence="1">GIY-YIG domain-containing protein</fullName>
    </recommendedName>
</protein>
<name>A0A1A9I8X6_9BACT</name>
<evidence type="ECO:0000313" key="2">
    <source>
        <dbReference type="EMBL" id="ANH84127.1"/>
    </source>
</evidence>
<dbReference type="KEGG" id="nia:A8C56_21495"/>
<dbReference type="OrthoDB" id="1495241at2"/>
<dbReference type="Pfam" id="PF01541">
    <property type="entry name" value="GIY-YIG"/>
    <property type="match status" value="1"/>
</dbReference>
<dbReference type="AlphaFoldDB" id="A0A1A9I8X6"/>
<dbReference type="Proteomes" id="UP000077667">
    <property type="component" value="Chromosome"/>
</dbReference>
<dbReference type="SUPFAM" id="SSF82771">
    <property type="entry name" value="GIY-YIG endonuclease"/>
    <property type="match status" value="1"/>
</dbReference>
<feature type="domain" description="GIY-YIG" evidence="1">
    <location>
        <begin position="1"/>
        <end position="77"/>
    </location>
</feature>